<protein>
    <submittedName>
        <fullName evidence="1">Uncharacterized protein</fullName>
    </submittedName>
</protein>
<comment type="caution">
    <text evidence="1">The sequence shown here is derived from an EMBL/GenBank/DDBJ whole genome shotgun (WGS) entry which is preliminary data.</text>
</comment>
<name>A0A834HRT5_RHYFE</name>
<gene>
    <name evidence="1" type="ORF">GWI33_020386</name>
</gene>
<keyword evidence="2" id="KW-1185">Reference proteome</keyword>
<reference evidence="1" key="1">
    <citation type="submission" date="2020-08" db="EMBL/GenBank/DDBJ databases">
        <title>Genome sequencing and assembly of the red palm weevil Rhynchophorus ferrugineus.</title>
        <authorList>
            <person name="Dias G.B."/>
            <person name="Bergman C.M."/>
            <person name="Manee M."/>
        </authorList>
    </citation>
    <scope>NUCLEOTIDE SEQUENCE</scope>
    <source>
        <strain evidence="1">AA-2017</strain>
        <tissue evidence="1">Whole larva</tissue>
    </source>
</reference>
<evidence type="ECO:0000313" key="1">
    <source>
        <dbReference type="EMBL" id="KAF7266358.1"/>
    </source>
</evidence>
<accession>A0A834HRT5</accession>
<proteinExistence type="predicted"/>
<dbReference type="EMBL" id="JAACXV010014549">
    <property type="protein sequence ID" value="KAF7266358.1"/>
    <property type="molecule type" value="Genomic_DNA"/>
</dbReference>
<dbReference type="Proteomes" id="UP000625711">
    <property type="component" value="Unassembled WGS sequence"/>
</dbReference>
<organism evidence="1 2">
    <name type="scientific">Rhynchophorus ferrugineus</name>
    <name type="common">Red palm weevil</name>
    <name type="synonym">Curculio ferrugineus</name>
    <dbReference type="NCBI Taxonomy" id="354439"/>
    <lineage>
        <taxon>Eukaryota</taxon>
        <taxon>Metazoa</taxon>
        <taxon>Ecdysozoa</taxon>
        <taxon>Arthropoda</taxon>
        <taxon>Hexapoda</taxon>
        <taxon>Insecta</taxon>
        <taxon>Pterygota</taxon>
        <taxon>Neoptera</taxon>
        <taxon>Endopterygota</taxon>
        <taxon>Coleoptera</taxon>
        <taxon>Polyphaga</taxon>
        <taxon>Cucujiformia</taxon>
        <taxon>Curculionidae</taxon>
        <taxon>Dryophthorinae</taxon>
        <taxon>Rhynchophorus</taxon>
    </lineage>
</organism>
<sequence>MCIIRKVFFGLPSWYHYLRYCHDEITFHTGASFVMTDAGYRHPNEIAVPHRSVPYNVYPARAQHEVKAGAWENQMWERVGGQN</sequence>
<dbReference type="AlphaFoldDB" id="A0A834HRT5"/>
<evidence type="ECO:0000313" key="2">
    <source>
        <dbReference type="Proteomes" id="UP000625711"/>
    </source>
</evidence>